<evidence type="ECO:0000313" key="1">
    <source>
        <dbReference type="EMBL" id="RCW71671.1"/>
    </source>
</evidence>
<dbReference type="Proteomes" id="UP000252884">
    <property type="component" value="Unassembled WGS sequence"/>
</dbReference>
<evidence type="ECO:0000313" key="2">
    <source>
        <dbReference type="Proteomes" id="UP000252884"/>
    </source>
</evidence>
<proteinExistence type="predicted"/>
<name>A0A368XUM5_9BURK</name>
<protein>
    <submittedName>
        <fullName evidence="1">Uncharacterized protein</fullName>
    </submittedName>
</protein>
<organism evidence="1 2">
    <name type="scientific">Pseudorhodoferax soli</name>
    <dbReference type="NCBI Taxonomy" id="545864"/>
    <lineage>
        <taxon>Bacteria</taxon>
        <taxon>Pseudomonadati</taxon>
        <taxon>Pseudomonadota</taxon>
        <taxon>Betaproteobacteria</taxon>
        <taxon>Burkholderiales</taxon>
        <taxon>Comamonadaceae</taxon>
    </lineage>
</organism>
<dbReference type="EMBL" id="QPJK01000004">
    <property type="protein sequence ID" value="RCW71671.1"/>
    <property type="molecule type" value="Genomic_DNA"/>
</dbReference>
<keyword evidence="2" id="KW-1185">Reference proteome</keyword>
<comment type="caution">
    <text evidence="1">The sequence shown here is derived from an EMBL/GenBank/DDBJ whole genome shotgun (WGS) entry which is preliminary data.</text>
</comment>
<sequence>MATVQALLDRLMDGAGQILGARLGGLRGST</sequence>
<gene>
    <name evidence="1" type="ORF">DES41_104491</name>
</gene>
<accession>A0A368XUM5</accession>
<dbReference type="AlphaFoldDB" id="A0A368XUM5"/>
<reference evidence="1 2" key="1">
    <citation type="submission" date="2018-07" db="EMBL/GenBank/DDBJ databases">
        <title>Genomic Encyclopedia of Type Strains, Phase IV (KMG-IV): sequencing the most valuable type-strain genomes for metagenomic binning, comparative biology and taxonomic classification.</title>
        <authorList>
            <person name="Goeker M."/>
        </authorList>
    </citation>
    <scope>NUCLEOTIDE SEQUENCE [LARGE SCALE GENOMIC DNA]</scope>
    <source>
        <strain evidence="1 2">DSM 21634</strain>
    </source>
</reference>